<feature type="transmembrane region" description="Helical" evidence="1">
    <location>
        <begin position="92"/>
        <end position="125"/>
    </location>
</feature>
<comment type="caution">
    <text evidence="3">The sequence shown here is derived from an EMBL/GenBank/DDBJ whole genome shotgun (WGS) entry which is preliminary data.</text>
</comment>
<gene>
    <name evidence="3" type="ORF">DFP80_11272</name>
</gene>
<dbReference type="Proteomes" id="UP000252792">
    <property type="component" value="Unassembled WGS sequence"/>
</dbReference>
<keyword evidence="1" id="KW-1133">Transmembrane helix</keyword>
<dbReference type="AlphaFoldDB" id="A0A366IYY2"/>
<dbReference type="Pfam" id="PF07331">
    <property type="entry name" value="TctB"/>
    <property type="match status" value="1"/>
</dbReference>
<sequence length="162" mass="18358">MMLFNKNIAFFFLIFAFSVAYFATAFNLGSPISNNRVEPSFFPLLLGFFAVLFSSILLFKEISSSKNKDLDTSNEESQTTKGEKRKTNYAPLLIMLSIFLYILAFSFIGYFTSSFLFVLSIIVIFSSLEKIIQKSIISIVIVLVGYLVFDQLFGVRLPTVWG</sequence>
<protein>
    <submittedName>
        <fullName evidence="3">Putative tricarboxylic transport membrane protein</fullName>
    </submittedName>
</protein>
<evidence type="ECO:0000313" key="4">
    <source>
        <dbReference type="Proteomes" id="UP000252792"/>
    </source>
</evidence>
<keyword evidence="1" id="KW-0812">Transmembrane</keyword>
<proteinExistence type="predicted"/>
<feature type="transmembrane region" description="Helical" evidence="1">
    <location>
        <begin position="131"/>
        <end position="149"/>
    </location>
</feature>
<keyword evidence="1" id="KW-0472">Membrane</keyword>
<accession>A0A366IYY2</accession>
<evidence type="ECO:0000259" key="2">
    <source>
        <dbReference type="Pfam" id="PF07331"/>
    </source>
</evidence>
<dbReference type="EMBL" id="QNSE01000012">
    <property type="protein sequence ID" value="RBP80016.1"/>
    <property type="molecule type" value="Genomic_DNA"/>
</dbReference>
<keyword evidence="4" id="KW-1185">Reference proteome</keyword>
<feature type="transmembrane region" description="Helical" evidence="1">
    <location>
        <begin position="41"/>
        <end position="59"/>
    </location>
</feature>
<organism evidence="3 4">
    <name type="scientific">Marinomonas rhizomae</name>
    <dbReference type="NCBI Taxonomy" id="491948"/>
    <lineage>
        <taxon>Bacteria</taxon>
        <taxon>Pseudomonadati</taxon>
        <taxon>Pseudomonadota</taxon>
        <taxon>Gammaproteobacteria</taxon>
        <taxon>Oceanospirillales</taxon>
        <taxon>Oceanospirillaceae</taxon>
        <taxon>Marinomonas</taxon>
    </lineage>
</organism>
<reference evidence="3 4" key="1">
    <citation type="submission" date="2018-06" db="EMBL/GenBank/DDBJ databases">
        <title>Genomic Encyclopedia of Type Strains, Phase III (KMG-III): the genomes of soil and plant-associated and newly described type strains.</title>
        <authorList>
            <person name="Whitman W."/>
        </authorList>
    </citation>
    <scope>NUCLEOTIDE SEQUENCE [LARGE SCALE GENOMIC DNA]</scope>
    <source>
        <strain evidence="3 4">CECT 7377</strain>
    </source>
</reference>
<feature type="domain" description="DUF1468" evidence="2">
    <location>
        <begin position="9"/>
        <end position="158"/>
    </location>
</feature>
<evidence type="ECO:0000313" key="3">
    <source>
        <dbReference type="EMBL" id="RBP80016.1"/>
    </source>
</evidence>
<dbReference type="InterPro" id="IPR009936">
    <property type="entry name" value="DUF1468"/>
</dbReference>
<name>A0A366IYY2_9GAMM</name>
<evidence type="ECO:0000256" key="1">
    <source>
        <dbReference type="SAM" id="Phobius"/>
    </source>
</evidence>